<dbReference type="Proteomes" id="UP000198504">
    <property type="component" value="Unassembled WGS sequence"/>
</dbReference>
<dbReference type="CDD" id="cd01392">
    <property type="entry name" value="HTH_LacI"/>
    <property type="match status" value="1"/>
</dbReference>
<dbReference type="OrthoDB" id="4268837at2"/>
<dbReference type="PANTHER" id="PTHR30146:SF109">
    <property type="entry name" value="HTH-TYPE TRANSCRIPTIONAL REGULATOR GALS"/>
    <property type="match status" value="1"/>
</dbReference>
<gene>
    <name evidence="5" type="ORF">SAMN05421756_11295</name>
</gene>
<feature type="domain" description="HTH lacI-type" evidence="4">
    <location>
        <begin position="14"/>
        <end position="69"/>
    </location>
</feature>
<keyword evidence="6" id="KW-1185">Reference proteome</keyword>
<dbReference type="InterPro" id="IPR028082">
    <property type="entry name" value="Peripla_BP_I"/>
</dbReference>
<dbReference type="InterPro" id="IPR000843">
    <property type="entry name" value="HTH_LacI"/>
</dbReference>
<evidence type="ECO:0000256" key="3">
    <source>
        <dbReference type="ARBA" id="ARBA00023163"/>
    </source>
</evidence>
<accession>A0A1H9N4Q8</accession>
<protein>
    <submittedName>
        <fullName evidence="5">LacI family transcriptional regulator</fullName>
    </submittedName>
</protein>
<dbReference type="GO" id="GO:0003700">
    <property type="term" value="F:DNA-binding transcription factor activity"/>
    <property type="evidence" value="ECO:0007669"/>
    <property type="project" value="TreeGrafter"/>
</dbReference>
<evidence type="ECO:0000256" key="1">
    <source>
        <dbReference type="ARBA" id="ARBA00023015"/>
    </source>
</evidence>
<evidence type="ECO:0000256" key="2">
    <source>
        <dbReference type="ARBA" id="ARBA00023125"/>
    </source>
</evidence>
<evidence type="ECO:0000259" key="4">
    <source>
        <dbReference type="PROSITE" id="PS50932"/>
    </source>
</evidence>
<evidence type="ECO:0000313" key="5">
    <source>
        <dbReference type="EMBL" id="SER30892.1"/>
    </source>
</evidence>
<reference evidence="6" key="1">
    <citation type="submission" date="2016-10" db="EMBL/GenBank/DDBJ databases">
        <authorList>
            <person name="Varghese N."/>
            <person name="Submissions S."/>
        </authorList>
    </citation>
    <scope>NUCLEOTIDE SEQUENCE [LARGE SCALE GENOMIC DNA]</scope>
    <source>
        <strain evidence="6">CGMCC 4.6856</strain>
    </source>
</reference>
<keyword evidence="1" id="KW-0805">Transcription regulation</keyword>
<dbReference type="CDD" id="cd06267">
    <property type="entry name" value="PBP1_LacI_sugar_binding-like"/>
    <property type="match status" value="1"/>
</dbReference>
<organism evidence="5 6">
    <name type="scientific">Microlunatus flavus</name>
    <dbReference type="NCBI Taxonomy" id="1036181"/>
    <lineage>
        <taxon>Bacteria</taxon>
        <taxon>Bacillati</taxon>
        <taxon>Actinomycetota</taxon>
        <taxon>Actinomycetes</taxon>
        <taxon>Propionibacteriales</taxon>
        <taxon>Propionibacteriaceae</taxon>
        <taxon>Microlunatus</taxon>
    </lineage>
</organism>
<dbReference type="EMBL" id="FOFA01000012">
    <property type="protein sequence ID" value="SER30892.1"/>
    <property type="molecule type" value="Genomic_DNA"/>
</dbReference>
<dbReference type="Gene3D" id="3.40.50.2300">
    <property type="match status" value="2"/>
</dbReference>
<dbReference type="SMART" id="SM00354">
    <property type="entry name" value="HTH_LACI"/>
    <property type="match status" value="1"/>
</dbReference>
<dbReference type="InterPro" id="IPR010982">
    <property type="entry name" value="Lambda_DNA-bd_dom_sf"/>
</dbReference>
<dbReference type="InterPro" id="IPR046335">
    <property type="entry name" value="LacI/GalR-like_sensor"/>
</dbReference>
<dbReference type="SUPFAM" id="SSF53822">
    <property type="entry name" value="Periplasmic binding protein-like I"/>
    <property type="match status" value="1"/>
</dbReference>
<sequence>MGAVAATQDPARRATAAEVARLAGVSPAVVSYVVNDGPRKVAPATAERVREAVRRLGYRPNRAARALRRGTTGIVGLVIPRVANPFMAELSEAVQAAAERRGLAVLAAGSGNDLGVERRLLQTLPRHGVDGLVVATVMGHHDTAPPVRPDLPTVYLNAPFAVPGCAAVGPDATQGARLVVDHLLGVHGHRSVALVTGESGARTAGARELGWQQAVTEHGARPGPVVRVAWDRPGGSAAVEALLGAGARPTAVFATSDAQALGLLHGLRAAGVRVPEEVAVGGFDGVEDGAYAAPPLTTAHQPVLAMAEAALDALEQPGGPGEGHALFGLDLVVRQSCGCTATT</sequence>
<evidence type="ECO:0000313" key="6">
    <source>
        <dbReference type="Proteomes" id="UP000198504"/>
    </source>
</evidence>
<name>A0A1H9N4Q8_9ACTN</name>
<dbReference type="PROSITE" id="PS50932">
    <property type="entry name" value="HTH_LACI_2"/>
    <property type="match status" value="1"/>
</dbReference>
<dbReference type="Pfam" id="PF00356">
    <property type="entry name" value="LacI"/>
    <property type="match status" value="1"/>
</dbReference>
<dbReference type="STRING" id="1036181.SAMN05421756_11295"/>
<dbReference type="PANTHER" id="PTHR30146">
    <property type="entry name" value="LACI-RELATED TRANSCRIPTIONAL REPRESSOR"/>
    <property type="match status" value="1"/>
</dbReference>
<dbReference type="SUPFAM" id="SSF47413">
    <property type="entry name" value="lambda repressor-like DNA-binding domains"/>
    <property type="match status" value="1"/>
</dbReference>
<dbReference type="AlphaFoldDB" id="A0A1H9N4Q8"/>
<dbReference type="GO" id="GO:0000976">
    <property type="term" value="F:transcription cis-regulatory region binding"/>
    <property type="evidence" value="ECO:0007669"/>
    <property type="project" value="TreeGrafter"/>
</dbReference>
<keyword evidence="2" id="KW-0238">DNA-binding</keyword>
<keyword evidence="3" id="KW-0804">Transcription</keyword>
<dbReference type="Gene3D" id="1.10.260.40">
    <property type="entry name" value="lambda repressor-like DNA-binding domains"/>
    <property type="match status" value="1"/>
</dbReference>
<proteinExistence type="predicted"/>
<dbReference type="Pfam" id="PF13377">
    <property type="entry name" value="Peripla_BP_3"/>
    <property type="match status" value="1"/>
</dbReference>